<feature type="compositionally biased region" description="Polar residues" evidence="2">
    <location>
        <begin position="31"/>
        <end position="48"/>
    </location>
</feature>
<feature type="compositionally biased region" description="Basic and acidic residues" evidence="2">
    <location>
        <begin position="110"/>
        <end position="120"/>
    </location>
</feature>
<dbReference type="Gene3D" id="2.130.10.10">
    <property type="entry name" value="YVTN repeat-like/Quinoprotein amine dehydrogenase"/>
    <property type="match status" value="2"/>
</dbReference>
<keyword evidence="5" id="KW-1185">Reference proteome</keyword>
<organism evidence="4 5">
    <name type="scientific">Penicillium angulare</name>
    <dbReference type="NCBI Taxonomy" id="116970"/>
    <lineage>
        <taxon>Eukaryota</taxon>
        <taxon>Fungi</taxon>
        <taxon>Dikarya</taxon>
        <taxon>Ascomycota</taxon>
        <taxon>Pezizomycotina</taxon>
        <taxon>Eurotiomycetes</taxon>
        <taxon>Eurotiomycetidae</taxon>
        <taxon>Eurotiales</taxon>
        <taxon>Aspergillaceae</taxon>
        <taxon>Penicillium</taxon>
    </lineage>
</organism>
<dbReference type="Proteomes" id="UP001149165">
    <property type="component" value="Unassembled WGS sequence"/>
</dbReference>
<comment type="caution">
    <text evidence="4">The sequence shown here is derived from an EMBL/GenBank/DDBJ whole genome shotgun (WGS) entry which is preliminary data.</text>
</comment>
<protein>
    <submittedName>
        <fullName evidence="4">WD40 repeat-like protein</fullName>
    </submittedName>
</protein>
<dbReference type="InterPro" id="IPR015943">
    <property type="entry name" value="WD40/YVTN_repeat-like_dom_sf"/>
</dbReference>
<feature type="compositionally biased region" description="Basic and acidic residues" evidence="2">
    <location>
        <begin position="16"/>
        <end position="27"/>
    </location>
</feature>
<evidence type="ECO:0000313" key="5">
    <source>
        <dbReference type="Proteomes" id="UP001149165"/>
    </source>
</evidence>
<dbReference type="AlphaFoldDB" id="A0A9W9K035"/>
<dbReference type="SUPFAM" id="SSF52540">
    <property type="entry name" value="P-loop containing nucleoside triphosphate hydrolases"/>
    <property type="match status" value="1"/>
</dbReference>
<feature type="region of interest" description="Disordered" evidence="2">
    <location>
        <begin position="101"/>
        <end position="120"/>
    </location>
</feature>
<dbReference type="PANTHER" id="PTHR10039:SF14">
    <property type="entry name" value="NACHT DOMAIN-CONTAINING PROTEIN"/>
    <property type="match status" value="1"/>
</dbReference>
<dbReference type="InterPro" id="IPR056884">
    <property type="entry name" value="NPHP3-like_N"/>
</dbReference>
<gene>
    <name evidence="4" type="ORF">N7456_011352</name>
</gene>
<name>A0A9W9K035_9EURO</name>
<evidence type="ECO:0000256" key="2">
    <source>
        <dbReference type="SAM" id="MobiDB-lite"/>
    </source>
</evidence>
<dbReference type="InterPro" id="IPR036322">
    <property type="entry name" value="WD40_repeat_dom_sf"/>
</dbReference>
<reference evidence="4" key="1">
    <citation type="submission" date="2022-11" db="EMBL/GenBank/DDBJ databases">
        <authorList>
            <person name="Petersen C."/>
        </authorList>
    </citation>
    <scope>NUCLEOTIDE SEQUENCE</scope>
    <source>
        <strain evidence="4">IBT 30069</strain>
    </source>
</reference>
<dbReference type="Pfam" id="PF24883">
    <property type="entry name" value="NPHP3_N"/>
    <property type="match status" value="1"/>
</dbReference>
<dbReference type="PANTHER" id="PTHR10039">
    <property type="entry name" value="AMELOGENIN"/>
    <property type="match status" value="1"/>
</dbReference>
<dbReference type="InterPro" id="IPR001680">
    <property type="entry name" value="WD40_rpt"/>
</dbReference>
<sequence length="1100" mass="125667">MPTPLNIRQRLGIKSRSREHGTPKQPEHSGSPVQPHQGQHSSWPSSPGTLAPHAQDNLSQTRNSIHNALWNQAYLNLKKDPKTSKYTEEYEKVLATVFLQSHPPQSAAEPGKDSSASKEQLDESDFRLIIERGLERIKRSKAIVNKSSKVNAVIAPIRSILDIPLKNLAQTALPWAIVSSSLDLLMKPTKSMATLYEGVNQVNLRIDWYWKVTDNLLASKNNTAGLEQIKDLLQSKVLDLYQSLLFYQIKSVCFFYRNQFLIFIRVFLELDDWDGDLSAVTDSEKALRDDLNAYKHEQILNEIQLQNTLQVDQQCKQHLFGIDPRAHIHWLENEKEESIRELYEWILDTKEYKMFVDWENPDSPKLLWINGHAGTGKTMLSVGLIKELLANGASRFQGPEILYFFIQDRESSLKEGASVLRALMWLLIVQNPDLIRYLRPQYQESGPALFNNSMAFTALLPIFKEMLKDQDLGQVLIILDALDECQGEGKEILQMMGSLLSIDGAAAKVKILITSRPLSEIRERIETNSPSSKVIISLDDHSLSGPISTYIDRKRPFLEKKTEDTELVDSVIERLKENAGMTFIWVSLLFEQLMASRSPSLTWIEDLETAPRDLNELYRFLLNRLNDPYQASWFKYCKSVLTFLMLSYRPLKFHELESFMNSPKGKLTIADITRMVQDCRSFLVIYRDTVYFIHQSAQDFLRANKQVLREESLEDLHHECFEKSINTMSRYLKRNICGLANHGVMLKEIQASDLDSLNPIRYSCQYWAQHLKDAGLRHHDIEILYTFLHTHLLHWFEASSLLCITSDALSAINEALSLLPEDQSDELLKFLLDAKRVLSKFGPCIAQAPLQIYVSSLFFAPENSEVRKKFKSEIPLWIGSHSSIEKNWSPLIRSYRKLAPRGCRAAAAISPDGTFMVTASDEGMELWPTDTGSLLRKLDSGEFNSISFSPCGLYLATTDYRKGLTLWNTRTWEVLMILETPESGVEASCAFSNSTTFLATVSRGNIRLWNVPERRICWSVTTDDSTWQSQIVTFSPDDRFIASCSQTNAYLFNAKSGIIEQSFESEYLVNDVAFCPHSPRLAMCWQVGAQVWNTATWEIE</sequence>
<dbReference type="PROSITE" id="PS50837">
    <property type="entry name" value="NACHT"/>
    <property type="match status" value="1"/>
</dbReference>
<dbReference type="SMART" id="SM00320">
    <property type="entry name" value="WD40"/>
    <property type="match status" value="5"/>
</dbReference>
<keyword evidence="1" id="KW-0677">Repeat</keyword>
<dbReference type="SUPFAM" id="SSF50978">
    <property type="entry name" value="WD40 repeat-like"/>
    <property type="match status" value="1"/>
</dbReference>
<dbReference type="Pfam" id="PF00400">
    <property type="entry name" value="WD40"/>
    <property type="match status" value="1"/>
</dbReference>
<dbReference type="Pfam" id="PF17100">
    <property type="entry name" value="NACHT_N"/>
    <property type="match status" value="1"/>
</dbReference>
<feature type="domain" description="NACHT" evidence="3">
    <location>
        <begin position="365"/>
        <end position="517"/>
    </location>
</feature>
<evidence type="ECO:0000256" key="1">
    <source>
        <dbReference type="ARBA" id="ARBA00022737"/>
    </source>
</evidence>
<dbReference type="OrthoDB" id="4368804at2759"/>
<evidence type="ECO:0000259" key="3">
    <source>
        <dbReference type="PROSITE" id="PS50837"/>
    </source>
</evidence>
<proteinExistence type="predicted"/>
<dbReference type="InterPro" id="IPR031359">
    <property type="entry name" value="NACHT_N"/>
</dbReference>
<dbReference type="Gene3D" id="3.40.50.300">
    <property type="entry name" value="P-loop containing nucleotide triphosphate hydrolases"/>
    <property type="match status" value="1"/>
</dbReference>
<evidence type="ECO:0000313" key="4">
    <source>
        <dbReference type="EMBL" id="KAJ5087736.1"/>
    </source>
</evidence>
<dbReference type="EMBL" id="JAPQKH010000007">
    <property type="protein sequence ID" value="KAJ5087736.1"/>
    <property type="molecule type" value="Genomic_DNA"/>
</dbReference>
<reference evidence="4" key="2">
    <citation type="journal article" date="2023" name="IMA Fungus">
        <title>Comparative genomic study of the Penicillium genus elucidates a diverse pangenome and 15 lateral gene transfer events.</title>
        <authorList>
            <person name="Petersen C."/>
            <person name="Sorensen T."/>
            <person name="Nielsen M.R."/>
            <person name="Sondergaard T.E."/>
            <person name="Sorensen J.L."/>
            <person name="Fitzpatrick D.A."/>
            <person name="Frisvad J.C."/>
            <person name="Nielsen K.L."/>
        </authorList>
    </citation>
    <scope>NUCLEOTIDE SEQUENCE</scope>
    <source>
        <strain evidence="4">IBT 30069</strain>
    </source>
</reference>
<dbReference type="InterPro" id="IPR027417">
    <property type="entry name" value="P-loop_NTPase"/>
</dbReference>
<dbReference type="InterPro" id="IPR007111">
    <property type="entry name" value="NACHT_NTPase"/>
</dbReference>
<feature type="region of interest" description="Disordered" evidence="2">
    <location>
        <begin position="1"/>
        <end position="55"/>
    </location>
</feature>
<accession>A0A9W9K035</accession>